<sequence>MKKKENSGSASEFYLETAIAGELQDIAHMKLELSEGGHRDVPTTAHMERAFLTQGKHKLRSYSFV</sequence>
<protein>
    <submittedName>
        <fullName evidence="1">Uncharacterized protein</fullName>
    </submittedName>
</protein>
<reference evidence="1" key="1">
    <citation type="journal article" date="2002" name="Nature">
        <title>The genome sequence and structure of rice chromosome 1.</title>
        <authorList>
            <person name="Sasaki T."/>
            <person name="Matsumoto T."/>
            <person name="Yamamoto K."/>
            <person name="Sakata K."/>
            <person name="Baba T."/>
            <person name="Katayose Y."/>
            <person name="Wu J."/>
            <person name="Niimura Y."/>
            <person name="Cheng Z."/>
            <person name="Nagamura Y."/>
            <person name="Antonio B.A."/>
            <person name="Kanamori H."/>
            <person name="Hosokawa S."/>
            <person name="Masukawa M."/>
            <person name="Arikawa K."/>
            <person name="Chiden Y."/>
            <person name="Hayashi M."/>
            <person name="Okamoto M."/>
            <person name="Ando T."/>
            <person name="Aoki H."/>
            <person name="Arita K."/>
            <person name="Hamada M."/>
            <person name="Harada C."/>
            <person name="Hijishita S."/>
            <person name="Honda M."/>
            <person name="Ichikawa Y."/>
            <person name="Idonuma A."/>
            <person name="Iijima M."/>
            <person name="Ikeda M."/>
            <person name="Ikeno M."/>
            <person name="Itoh S."/>
            <person name="Itoh T."/>
            <person name="Itoh Y."/>
            <person name="Itoh Y."/>
            <person name="Iwabuchi A."/>
            <person name="Kamiya K."/>
            <person name="Karasawa W."/>
            <person name="Katagiri S."/>
            <person name="Kikuta A."/>
            <person name="Kobayashi N."/>
            <person name="Kono I."/>
            <person name="Machita K."/>
            <person name="Maehara T."/>
            <person name="Mizuno H."/>
            <person name="Mizubayashi T."/>
            <person name="Mukai Y."/>
            <person name="Nagasaki H."/>
            <person name="Nakashima M."/>
            <person name="Nakama Y."/>
            <person name="Nakamichi Y."/>
            <person name="Nakamura M."/>
            <person name="Namiki N."/>
            <person name="Negishi M."/>
            <person name="Ohta I."/>
            <person name="Ono N."/>
            <person name="Saji S."/>
            <person name="Sakai K."/>
            <person name="Shibata M."/>
            <person name="Shimokawa T."/>
            <person name="Shomura A."/>
            <person name="Song J."/>
            <person name="Takazaki Y."/>
            <person name="Terasawa K."/>
            <person name="Tsuji K."/>
            <person name="Waki K."/>
            <person name="Yamagata H."/>
            <person name="Yamane H."/>
            <person name="Yoshiki S."/>
            <person name="Yoshihara R."/>
            <person name="Yukawa K."/>
            <person name="Zhong H."/>
            <person name="Iwama H."/>
            <person name="Endo T."/>
            <person name="Ito H."/>
            <person name="Hahn J.H."/>
            <person name="Kim H.I."/>
            <person name="Eun M.Y."/>
            <person name="Yano M."/>
            <person name="Jiang J."/>
            <person name="Gojobori T."/>
        </authorList>
    </citation>
    <scope>NUCLEOTIDE SEQUENCE [LARGE SCALE GENOMIC DNA]</scope>
</reference>
<accession>Q5N9N8</accession>
<dbReference type="EMBL" id="AP003251">
    <property type="protein sequence ID" value="BAD81820.1"/>
    <property type="molecule type" value="Genomic_DNA"/>
</dbReference>
<dbReference type="Proteomes" id="UP000817658">
    <property type="component" value="Chromosome 1"/>
</dbReference>
<name>Q5N9N8_ORYSJ</name>
<proteinExistence type="predicted"/>
<gene>
    <name evidence="1" type="primary">P0446B05.15</name>
</gene>
<evidence type="ECO:0000313" key="1">
    <source>
        <dbReference type="EMBL" id="BAD81820.1"/>
    </source>
</evidence>
<dbReference type="AlphaFoldDB" id="Q5N9N8"/>
<organism evidence="1">
    <name type="scientific">Oryza sativa subsp. japonica</name>
    <name type="common">Rice</name>
    <dbReference type="NCBI Taxonomy" id="39947"/>
    <lineage>
        <taxon>Eukaryota</taxon>
        <taxon>Viridiplantae</taxon>
        <taxon>Streptophyta</taxon>
        <taxon>Embryophyta</taxon>
        <taxon>Tracheophyta</taxon>
        <taxon>Spermatophyta</taxon>
        <taxon>Magnoliopsida</taxon>
        <taxon>Liliopsida</taxon>
        <taxon>Poales</taxon>
        <taxon>Poaceae</taxon>
        <taxon>BOP clade</taxon>
        <taxon>Oryzoideae</taxon>
        <taxon>Oryzeae</taxon>
        <taxon>Oryzinae</taxon>
        <taxon>Oryza</taxon>
        <taxon>Oryza sativa</taxon>
    </lineage>
</organism>